<dbReference type="InterPro" id="IPR012674">
    <property type="entry name" value="Calycin"/>
</dbReference>
<evidence type="ECO:0000313" key="2">
    <source>
        <dbReference type="EMBL" id="MFC6152318.1"/>
    </source>
</evidence>
<organism evidence="2 3">
    <name type="scientific">Nocardioides yefusunii</name>
    <dbReference type="NCBI Taxonomy" id="2500546"/>
    <lineage>
        <taxon>Bacteria</taxon>
        <taxon>Bacillati</taxon>
        <taxon>Actinomycetota</taxon>
        <taxon>Actinomycetes</taxon>
        <taxon>Propionibacteriales</taxon>
        <taxon>Nocardioidaceae</taxon>
        <taxon>Nocardioides</taxon>
    </lineage>
</organism>
<dbReference type="Gene3D" id="2.40.128.20">
    <property type="match status" value="1"/>
</dbReference>
<protein>
    <submittedName>
        <fullName evidence="2">DUF3598 family protein</fullName>
    </submittedName>
</protein>
<keyword evidence="3" id="KW-1185">Reference proteome</keyword>
<comment type="caution">
    <text evidence="2">The sequence shown here is derived from an EMBL/GenBank/DDBJ whole genome shotgun (WGS) entry which is preliminary data.</text>
</comment>
<dbReference type="Pfam" id="PF12204">
    <property type="entry name" value="DUF3598_N"/>
    <property type="match status" value="1"/>
</dbReference>
<gene>
    <name evidence="2" type="ORF">ACFPWU_01395</name>
</gene>
<evidence type="ECO:0000259" key="1">
    <source>
        <dbReference type="Pfam" id="PF12204"/>
    </source>
</evidence>
<dbReference type="InterPro" id="IPR022017">
    <property type="entry name" value="BFA1-like_DUF3598"/>
</dbReference>
<accession>A0ABW1QSQ2</accession>
<evidence type="ECO:0000313" key="3">
    <source>
        <dbReference type="Proteomes" id="UP001596098"/>
    </source>
</evidence>
<name>A0ABW1QSQ2_9ACTN</name>
<dbReference type="RefSeq" id="WP_128220497.1">
    <property type="nucleotide sequence ID" value="NZ_CP034929.1"/>
</dbReference>
<reference evidence="3" key="1">
    <citation type="journal article" date="2019" name="Int. J. Syst. Evol. Microbiol.">
        <title>The Global Catalogue of Microorganisms (GCM) 10K type strain sequencing project: providing services to taxonomists for standard genome sequencing and annotation.</title>
        <authorList>
            <consortium name="The Broad Institute Genomics Platform"/>
            <consortium name="The Broad Institute Genome Sequencing Center for Infectious Disease"/>
            <person name="Wu L."/>
            <person name="Ma J."/>
        </authorList>
    </citation>
    <scope>NUCLEOTIDE SEQUENCE [LARGE SCALE GENOMIC DNA]</scope>
    <source>
        <strain evidence="3">DFY28</strain>
    </source>
</reference>
<feature type="domain" description="DUF3598" evidence="1">
    <location>
        <begin position="8"/>
        <end position="139"/>
    </location>
</feature>
<dbReference type="EMBL" id="JBHSQI010000001">
    <property type="protein sequence ID" value="MFC6152318.1"/>
    <property type="molecule type" value="Genomic_DNA"/>
</dbReference>
<proteinExistence type="predicted"/>
<dbReference type="Proteomes" id="UP001596098">
    <property type="component" value="Unassembled WGS sequence"/>
</dbReference>
<sequence>MTSINEILTTKVAGVWEGSYTILTPSGEVLDHFASRQEGRMDGDEWYERVVYLREGQEPYEHFYRATVTGDDVRFHNTNMWGSTSRVDEEAIVFAFGWHDNPGERIIEMTRPEGDLRSRVWQHFTDGELVKLTVIKERRVVGATPVVWDPATTQI</sequence>